<protein>
    <submittedName>
        <fullName evidence="1">Uncharacterized protein</fullName>
    </submittedName>
</protein>
<reference evidence="1" key="1">
    <citation type="submission" date="2021-10" db="EMBL/GenBank/DDBJ databases">
        <title>Tropical sea cucumber genome reveals ecological adaptation and Cuvierian tubules defense mechanism.</title>
        <authorList>
            <person name="Chen T."/>
        </authorList>
    </citation>
    <scope>NUCLEOTIDE SEQUENCE</scope>
    <source>
        <strain evidence="1">Nanhai2018</strain>
        <tissue evidence="1">Muscle</tissue>
    </source>
</reference>
<organism evidence="1 2">
    <name type="scientific">Holothuria leucospilota</name>
    <name type="common">Black long sea cucumber</name>
    <name type="synonym">Mertensiothuria leucospilota</name>
    <dbReference type="NCBI Taxonomy" id="206669"/>
    <lineage>
        <taxon>Eukaryota</taxon>
        <taxon>Metazoa</taxon>
        <taxon>Echinodermata</taxon>
        <taxon>Eleutherozoa</taxon>
        <taxon>Echinozoa</taxon>
        <taxon>Holothuroidea</taxon>
        <taxon>Aspidochirotacea</taxon>
        <taxon>Aspidochirotida</taxon>
        <taxon>Holothuriidae</taxon>
        <taxon>Holothuria</taxon>
    </lineage>
</organism>
<evidence type="ECO:0000313" key="2">
    <source>
        <dbReference type="Proteomes" id="UP001152320"/>
    </source>
</evidence>
<dbReference type="AlphaFoldDB" id="A0A9Q1C0Y3"/>
<sequence length="309" mass="35487">MTTTILMCTWTLTDVSVQDYWKVKLVDKFRNERKFLVSAEKEPVKSPSGHVLSTSNDAQLGEDEHSVEKHQSWMKQECQKKKPDQKKKKKIRDLMELTFWHRRKVIISERTMVVNTLELYPALKDSYELQEEFERIPGERALSASLKANLSEMSKKIMKIVEKKNREKVSKLNLGLHLAVAVNDSEKKDLEVAAAAFMLPVMFKTSNVIIKYESGEQRKGDGAPCLLWKGESPLTAESSLVRAEGEEFGQTKNIFEGIATLTVTYWTFDMAYPSKENSLFNFLEVALFKLRSSKPCRQTSNMLMKMKSL</sequence>
<dbReference type="PANTHER" id="PTHR31025:SF9">
    <property type="entry name" value="SI:DKEY-286J15.1"/>
    <property type="match status" value="1"/>
</dbReference>
<dbReference type="Proteomes" id="UP001152320">
    <property type="component" value="Chromosome 9"/>
</dbReference>
<dbReference type="EMBL" id="JAIZAY010000009">
    <property type="protein sequence ID" value="KAJ8036248.1"/>
    <property type="molecule type" value="Genomic_DNA"/>
</dbReference>
<name>A0A9Q1C0Y3_HOLLE</name>
<accession>A0A9Q1C0Y3</accession>
<keyword evidence="2" id="KW-1185">Reference proteome</keyword>
<dbReference type="PANTHER" id="PTHR31025">
    <property type="entry name" value="SI:CH211-196P9.1-RELATED"/>
    <property type="match status" value="1"/>
</dbReference>
<evidence type="ECO:0000313" key="1">
    <source>
        <dbReference type="EMBL" id="KAJ8036248.1"/>
    </source>
</evidence>
<comment type="caution">
    <text evidence="1">The sequence shown here is derived from an EMBL/GenBank/DDBJ whole genome shotgun (WGS) entry which is preliminary data.</text>
</comment>
<dbReference type="OrthoDB" id="6512834at2759"/>
<proteinExistence type="predicted"/>
<gene>
    <name evidence="1" type="ORF">HOLleu_20164</name>
</gene>